<proteinExistence type="predicted"/>
<sequence length="133" mass="15797">MANKRNSEKDGDNILSKKGKHAKWTSCEQNLKEYSWTAIAFEQDFYIGRKWDGRYRWPTRKYEALVDKRFEMRASGKHFVLHQPTEIEDDLRKEFKEYYRKFFAEPEESNSADCKYVTTVSSLASVTDFCPVD</sequence>
<keyword evidence="2" id="KW-1185">Reference proteome</keyword>
<evidence type="ECO:0000313" key="1">
    <source>
        <dbReference type="EMBL" id="CAB4020145.1"/>
    </source>
</evidence>
<dbReference type="Proteomes" id="UP001152795">
    <property type="component" value="Unassembled WGS sequence"/>
</dbReference>
<dbReference type="EMBL" id="CACRXK020010804">
    <property type="protein sequence ID" value="CAB4020145.1"/>
    <property type="molecule type" value="Genomic_DNA"/>
</dbReference>
<gene>
    <name evidence="1" type="ORF">PACLA_8A063670</name>
</gene>
<comment type="caution">
    <text evidence="1">The sequence shown here is derived from an EMBL/GenBank/DDBJ whole genome shotgun (WGS) entry which is preliminary data.</text>
</comment>
<organism evidence="1 2">
    <name type="scientific">Paramuricea clavata</name>
    <name type="common">Red gorgonian</name>
    <name type="synonym">Violescent sea-whip</name>
    <dbReference type="NCBI Taxonomy" id="317549"/>
    <lineage>
        <taxon>Eukaryota</taxon>
        <taxon>Metazoa</taxon>
        <taxon>Cnidaria</taxon>
        <taxon>Anthozoa</taxon>
        <taxon>Octocorallia</taxon>
        <taxon>Malacalcyonacea</taxon>
        <taxon>Plexauridae</taxon>
        <taxon>Paramuricea</taxon>
    </lineage>
</organism>
<dbReference type="AlphaFoldDB" id="A0A7D9F1M9"/>
<name>A0A7D9F1M9_PARCT</name>
<evidence type="ECO:0000313" key="2">
    <source>
        <dbReference type="Proteomes" id="UP001152795"/>
    </source>
</evidence>
<protein>
    <submittedName>
        <fullName evidence="1">Uncharacterized protein</fullName>
    </submittedName>
</protein>
<accession>A0A7D9F1M9</accession>
<reference evidence="1" key="1">
    <citation type="submission" date="2020-04" db="EMBL/GenBank/DDBJ databases">
        <authorList>
            <person name="Alioto T."/>
            <person name="Alioto T."/>
            <person name="Gomez Garrido J."/>
        </authorList>
    </citation>
    <scope>NUCLEOTIDE SEQUENCE</scope>
    <source>
        <strain evidence="1">A484AB</strain>
    </source>
</reference>